<reference evidence="2" key="1">
    <citation type="submission" date="2023-06" db="EMBL/GenBank/DDBJ databases">
        <title>Genome-scale phylogeny and comparative genomics of the fungal order Sordariales.</title>
        <authorList>
            <consortium name="Lawrence Berkeley National Laboratory"/>
            <person name="Hensen N."/>
            <person name="Bonometti L."/>
            <person name="Westerberg I."/>
            <person name="Brannstrom I.O."/>
            <person name="Guillou S."/>
            <person name="Cros-Aarteil S."/>
            <person name="Calhoun S."/>
            <person name="Haridas S."/>
            <person name="Kuo A."/>
            <person name="Mondo S."/>
            <person name="Pangilinan J."/>
            <person name="Riley R."/>
            <person name="LaButti K."/>
            <person name="Andreopoulos B."/>
            <person name="Lipzen A."/>
            <person name="Chen C."/>
            <person name="Yanf M."/>
            <person name="Daum C."/>
            <person name="Ng V."/>
            <person name="Clum A."/>
            <person name="Steindorff A."/>
            <person name="Ohm R."/>
            <person name="Martin F."/>
            <person name="Silar P."/>
            <person name="Natvig D."/>
            <person name="Lalanne C."/>
            <person name="Gautier V."/>
            <person name="Ament-velasquez S.L."/>
            <person name="Kruys A."/>
            <person name="Hutchinson M.I."/>
            <person name="Powell A.J."/>
            <person name="Barry K."/>
            <person name="Miller A.N."/>
            <person name="Grigoriev I.V."/>
            <person name="Debuchy R."/>
            <person name="Gladieux P."/>
            <person name="Thoren M.H."/>
            <person name="Johannesson H."/>
        </authorList>
    </citation>
    <scope>NUCLEOTIDE SEQUENCE</scope>
    <source>
        <strain evidence="2">SMH3187-1</strain>
    </source>
</reference>
<dbReference type="EMBL" id="JAUKUD010000001">
    <property type="protein sequence ID" value="KAK0753353.1"/>
    <property type="molecule type" value="Genomic_DNA"/>
</dbReference>
<keyword evidence="3" id="KW-1185">Reference proteome</keyword>
<dbReference type="Proteomes" id="UP001172155">
    <property type="component" value="Unassembled WGS sequence"/>
</dbReference>
<proteinExistence type="predicted"/>
<accession>A0AA40F8U1</accession>
<evidence type="ECO:0000313" key="3">
    <source>
        <dbReference type="Proteomes" id="UP001172155"/>
    </source>
</evidence>
<feature type="transmembrane region" description="Helical" evidence="1">
    <location>
        <begin position="310"/>
        <end position="331"/>
    </location>
</feature>
<feature type="transmembrane region" description="Helical" evidence="1">
    <location>
        <begin position="99"/>
        <end position="117"/>
    </location>
</feature>
<feature type="transmembrane region" description="Helical" evidence="1">
    <location>
        <begin position="246"/>
        <end position="265"/>
    </location>
</feature>
<keyword evidence="1" id="KW-0812">Transmembrane</keyword>
<gene>
    <name evidence="2" type="ORF">B0T18DRAFT_315154</name>
</gene>
<name>A0AA40F8U1_9PEZI</name>
<dbReference type="AlphaFoldDB" id="A0AA40F8U1"/>
<keyword evidence="1" id="KW-0472">Membrane</keyword>
<comment type="caution">
    <text evidence="2">The sequence shown here is derived from an EMBL/GenBank/DDBJ whole genome shotgun (WGS) entry which is preliminary data.</text>
</comment>
<feature type="transmembrane region" description="Helical" evidence="1">
    <location>
        <begin position="218"/>
        <end position="240"/>
    </location>
</feature>
<protein>
    <submittedName>
        <fullName evidence="2">Uncharacterized protein</fullName>
    </submittedName>
</protein>
<evidence type="ECO:0000256" key="1">
    <source>
        <dbReference type="SAM" id="Phobius"/>
    </source>
</evidence>
<evidence type="ECO:0000313" key="2">
    <source>
        <dbReference type="EMBL" id="KAK0753353.1"/>
    </source>
</evidence>
<feature type="transmembrane region" description="Helical" evidence="1">
    <location>
        <begin position="123"/>
        <end position="144"/>
    </location>
</feature>
<feature type="transmembrane region" description="Helical" evidence="1">
    <location>
        <begin position="190"/>
        <end position="211"/>
    </location>
</feature>
<feature type="transmembrane region" description="Helical" evidence="1">
    <location>
        <begin position="337"/>
        <end position="357"/>
    </location>
</feature>
<keyword evidence="1" id="KW-1133">Transmembrane helix</keyword>
<sequence length="360" mass="37496">MARSRAAAVAEAVSSGSAATAASSLKNEASSALTTRGGASAALSRSARRARTQLPEPVRLALVVVLSFAITALGDSFVHFGTNGELGAIARRPESKAEMAVLASWKIFGLALGWFGNFDGYDVAALTVLSSGPATYLTTVFYGISAWTAGAYLAVDVVSALLPFLLLRQLSSAHAAAPNVPNREIVTDGGLQVLTSVLAGLVYSVVFFLAGRTYLPTALVLNFAGIPTIQPAADALLLGYDRPVTQVLSLVLGIAARTFIFTPMVTTPRNPEEEKEIADFDPAAATLGETVAYNLWGFTSQTKVSIKRTAVAMLYTAIGTYLQCASGIQGVESYGAAVYASVWVVAALVTGLSLRYVGSV</sequence>
<feature type="transmembrane region" description="Helical" evidence="1">
    <location>
        <begin position="58"/>
        <end position="78"/>
    </location>
</feature>
<organism evidence="2 3">
    <name type="scientific">Schizothecium vesticola</name>
    <dbReference type="NCBI Taxonomy" id="314040"/>
    <lineage>
        <taxon>Eukaryota</taxon>
        <taxon>Fungi</taxon>
        <taxon>Dikarya</taxon>
        <taxon>Ascomycota</taxon>
        <taxon>Pezizomycotina</taxon>
        <taxon>Sordariomycetes</taxon>
        <taxon>Sordariomycetidae</taxon>
        <taxon>Sordariales</taxon>
        <taxon>Schizotheciaceae</taxon>
        <taxon>Schizothecium</taxon>
    </lineage>
</organism>